<dbReference type="InterPro" id="IPR047589">
    <property type="entry name" value="DUF11_rpt"/>
</dbReference>
<dbReference type="InterPro" id="IPR051172">
    <property type="entry name" value="Chlamydia_OmcB"/>
</dbReference>
<keyword evidence="1" id="KW-0472">Membrane</keyword>
<feature type="domain" description="DUF7927" evidence="4">
    <location>
        <begin position="1577"/>
        <end position="1689"/>
    </location>
</feature>
<keyword evidence="1" id="KW-1133">Transmembrane helix</keyword>
<protein>
    <recommendedName>
        <fullName evidence="7">DUF11 domain-containing protein</fullName>
    </recommendedName>
</protein>
<accession>A0A0F0KLZ9</accession>
<feature type="domain" description="DUF7927" evidence="4">
    <location>
        <begin position="681"/>
        <end position="812"/>
    </location>
</feature>
<evidence type="ECO:0000256" key="1">
    <source>
        <dbReference type="SAM" id="Phobius"/>
    </source>
</evidence>
<gene>
    <name evidence="5" type="ORF">RN50_02121</name>
</gene>
<comment type="caution">
    <text evidence="5">The sequence shown here is derived from an EMBL/GenBank/DDBJ whole genome shotgun (WGS) entry which is preliminary data.</text>
</comment>
<feature type="domain" description="DUF7927" evidence="4">
    <location>
        <begin position="410"/>
        <end position="533"/>
    </location>
</feature>
<dbReference type="Proteomes" id="UP000033572">
    <property type="component" value="Unassembled WGS sequence"/>
</dbReference>
<reference evidence="5 6" key="1">
    <citation type="submission" date="2015-02" db="EMBL/GenBank/DDBJ databases">
        <title>Draft genome sequences of ten Microbacterium spp. with emphasis on heavy metal contaminated environments.</title>
        <authorList>
            <person name="Corretto E."/>
        </authorList>
    </citation>
    <scope>NUCLEOTIDE SEQUENCE [LARGE SCALE GENOMIC DNA]</scope>
    <source>
        <strain evidence="5 6">DSM 12966</strain>
    </source>
</reference>
<evidence type="ECO:0000256" key="2">
    <source>
        <dbReference type="SAM" id="SignalP"/>
    </source>
</evidence>
<feature type="domain" description="SpaA-like prealbumin fold" evidence="3">
    <location>
        <begin position="285"/>
        <end position="404"/>
    </location>
</feature>
<dbReference type="GO" id="GO:0005975">
    <property type="term" value="P:carbohydrate metabolic process"/>
    <property type="evidence" value="ECO:0007669"/>
    <property type="project" value="UniProtKB-ARBA"/>
</dbReference>
<organism evidence="5 6">
    <name type="scientific">Microbacterium foliorum</name>
    <dbReference type="NCBI Taxonomy" id="104336"/>
    <lineage>
        <taxon>Bacteria</taxon>
        <taxon>Bacillati</taxon>
        <taxon>Actinomycetota</taxon>
        <taxon>Actinomycetes</taxon>
        <taxon>Micrococcales</taxon>
        <taxon>Microbacteriaceae</taxon>
        <taxon>Microbacterium</taxon>
    </lineage>
</organism>
<proteinExistence type="predicted"/>
<dbReference type="Pfam" id="PF25549">
    <property type="entry name" value="DUF7927"/>
    <property type="match status" value="11"/>
</dbReference>
<dbReference type="InterPro" id="IPR048834">
    <property type="entry name" value="SpaA_pre-album"/>
</dbReference>
<feature type="domain" description="DUF7927" evidence="4">
    <location>
        <begin position="1078"/>
        <end position="1177"/>
    </location>
</feature>
<feature type="domain" description="DUF7927" evidence="4">
    <location>
        <begin position="1198"/>
        <end position="1310"/>
    </location>
</feature>
<feature type="domain" description="DUF7927" evidence="4">
    <location>
        <begin position="1321"/>
        <end position="1443"/>
    </location>
</feature>
<evidence type="ECO:0008006" key="7">
    <source>
        <dbReference type="Google" id="ProtNLM"/>
    </source>
</evidence>
<evidence type="ECO:0000259" key="3">
    <source>
        <dbReference type="Pfam" id="PF20674"/>
    </source>
</evidence>
<keyword evidence="2" id="KW-0732">Signal</keyword>
<feature type="domain" description="DUF7927" evidence="4">
    <location>
        <begin position="815"/>
        <end position="944"/>
    </location>
</feature>
<feature type="domain" description="DUF7927" evidence="4">
    <location>
        <begin position="950"/>
        <end position="1067"/>
    </location>
</feature>
<dbReference type="InterPro" id="IPR013783">
    <property type="entry name" value="Ig-like_fold"/>
</dbReference>
<dbReference type="PANTHER" id="PTHR34819:SF3">
    <property type="entry name" value="CELL SURFACE PROTEIN"/>
    <property type="match status" value="1"/>
</dbReference>
<dbReference type="RefSeq" id="WP_052677749.1">
    <property type="nucleotide sequence ID" value="NZ_CP031425.1"/>
</dbReference>
<dbReference type="InterPro" id="IPR057687">
    <property type="entry name" value="DUF7927"/>
</dbReference>
<feature type="signal peptide" evidence="2">
    <location>
        <begin position="1"/>
        <end position="25"/>
    </location>
</feature>
<dbReference type="NCBIfam" id="TIGR01451">
    <property type="entry name" value="B_ant_repeat"/>
    <property type="match status" value="8"/>
</dbReference>
<dbReference type="KEGG" id="mfol:DXT68_01530"/>
<dbReference type="GeneID" id="94443062"/>
<dbReference type="EMBL" id="JYIU01000043">
    <property type="protein sequence ID" value="KJL20276.1"/>
    <property type="molecule type" value="Genomic_DNA"/>
</dbReference>
<sequence length="1870" mass="188372">MGASGLLVGGMLVAGGVLSAPPAVAAVNDPISCGQVYALDQSPDANGEHSIYSMNTATGALTRNNTLTYPGLHNALAVDGDAGLFWLATQAVGQSTGYVTSVTATTGAVTNYPVTLTGLPATSGGIVMGAFNAATDIYYYGAVADSTLYIYGFNRATDTAISGIVARVPLGAGNNGDFAFDNAGRLYIVSAGLLLSVNETIPTTGTATGALLTTTSIASPPAGSLGSMAFGGDGLLYLAGIPDGGTDRVRYAVNPSTGATINTMTMTPTTNTVADFGSCASPNVIRVVKDLPGGRVVAGDQFTVSVTGGAISQGNTGTTQGSDSGVQGTPAEVAGPVIGTAGQTYTISEAGVGGTILSNYSSTWTCVDSVSGRRLGQGSGPSGTFVMPNNGFAGSDVLCTFSNAATPPDLAITKTSDVSADARPGDVVTYTVTATNTGTGAYTDANPAVVFDDLSNVIDDGAYGNDAAASRPGTLNYSSPLLSWRGALGVGESVSLTYSVKLGASGNGTVRNVAWQPNDPNTPVTPACDPADAAGNDPVTGEACAAVTVLLPRLTIEKSADRTELPAVGETVTYTLTVRNPGPGAYTTAAPATATDDLSNVLDAADYNDDAAASTGAVTVTNSTLSWSGALAAGAEATITYSVTYTGTGDMNLRNLACVPVEDVAPGTPACDFVQIPGSGLTQWKQVQASATPTVAGTVLTYTLFFKNDGTAAATVDATDHLIHVLDDADIASEPTSANLTAVRTDDEIAITGSVAPGATYTVTYQVVVRADGQRGDSVSTNFLLPTGESPPTDPECDPADPQLPNCTSTPITGISYTKSVAASASPVQSGTELTYTITITNTGATTAAVNRDDDLSDVLDDATLVGTPESDTDSVTLDGPTDGILELRGTLPAGETAEVTYTVEVNPSGERGDNRSDNFLVPPGTTPPAECDPATEQCTTTPIGGYTVSKTASVETVAPGGVVTYSVTVTNTGSVAYTDDSPATFSDDLSAVLDDASYNADVSAGGSVVDETLTWSGALDVGATVTVTYSVTVDDPTTGDDTLKNRVTPTGPGGECDPDATCVTETPVSSFTVVKAASADTAMPGSVLTYTITVTNTGAVAYTDAAPASFSDDLSAVLDDATYNDDASAGASLTGTTLSWSGPVGIGETVDVTYSVTVNDPITGDQNLANTVVPTTPGGSCGEGGCVTATPVASFTVAKTSSAATAMPGDTVTYTVTVTNTSAVPYTDSDPASFRDDLSAVFDDATYNDDATNGATLSGTTLAWSGPLAAGATLDITYSVTVDKPVTGDFVLRNVVTPTGPGGSCVTACETTTPIGSLRVQKSTDATAVLPGDVVEYTVTVTNTGQVDYTDGQPASFTDDLSQVLDDAAYNGDAVSTSGAGVSYDAPTLTWSGPLAVGATITVTYSVTVNDPATGDQTLENAVVTPPGIGGNCEPGSTDPACIANVPSGSFTVSKSAQPGTALPGDVVTYTVTVTNTGEIPYTTDEPASFTDDLSRVLDDAAYNDDVSAGGAIDGTTLTWSGPLAVGEVRQVTYSVTVDDPVAGDFTLRNVVAPSSPGGGCVEGKCITVTPIASYTVAKQANVDDVVLGGTVDYSITVTNTGQVAYTDDQKASFADDLSEVLDDATYNGDATGGAIIDGDTLSWSGPLAVGESVTITYTVTVNAPATGDGHLRNAVVPDGPGGGCATGDGCITDTPVASFHVRKTTSTAVAVVGDTVTFTIAVTNTGQVAYTKERPATFTDDLSSTLKIATFNDDATGSAVYTRPVLSWAGALAPGDTATITYSVTIRQVGEILNVVVTPDGSGANCIPGSSDPDCRTQTTVVPPGLATTGMTLWVALPLTGLVLLLVGYGLIRRRTRGRDDAEATEPA</sequence>
<feature type="domain" description="DUF7927" evidence="4">
    <location>
        <begin position="1709"/>
        <end position="1818"/>
    </location>
</feature>
<evidence type="ECO:0000313" key="5">
    <source>
        <dbReference type="EMBL" id="KJL20276.1"/>
    </source>
</evidence>
<dbReference type="PANTHER" id="PTHR34819">
    <property type="entry name" value="LARGE CYSTEINE-RICH PERIPLASMIC PROTEIN OMCB"/>
    <property type="match status" value="1"/>
</dbReference>
<dbReference type="PATRIC" id="fig|104336.4.peg.2165"/>
<dbReference type="Pfam" id="PF20674">
    <property type="entry name" value="SpaA_3"/>
    <property type="match status" value="1"/>
</dbReference>
<feature type="transmembrane region" description="Helical" evidence="1">
    <location>
        <begin position="1833"/>
        <end position="1854"/>
    </location>
</feature>
<evidence type="ECO:0000259" key="4">
    <source>
        <dbReference type="Pfam" id="PF25549"/>
    </source>
</evidence>
<feature type="chain" id="PRO_5002444576" description="DUF11 domain-containing protein" evidence="2">
    <location>
        <begin position="26"/>
        <end position="1870"/>
    </location>
</feature>
<feature type="domain" description="DUF7927" evidence="4">
    <location>
        <begin position="554"/>
        <end position="663"/>
    </location>
</feature>
<keyword evidence="1" id="KW-0812">Transmembrane</keyword>
<evidence type="ECO:0000313" key="6">
    <source>
        <dbReference type="Proteomes" id="UP000033572"/>
    </source>
</evidence>
<keyword evidence="6" id="KW-1185">Reference proteome</keyword>
<dbReference type="Gene3D" id="2.60.40.10">
    <property type="entry name" value="Immunoglobulins"/>
    <property type="match status" value="4"/>
</dbReference>
<name>A0A0F0KLZ9_9MICO</name>
<feature type="domain" description="DUF7927" evidence="4">
    <location>
        <begin position="1453"/>
        <end position="1556"/>
    </location>
</feature>
<dbReference type="SUPFAM" id="SSF75011">
    <property type="entry name" value="3-carboxy-cis,cis-mucoante lactonizing enzyme"/>
    <property type="match status" value="1"/>
</dbReference>